<feature type="chain" id="PRO_5022874262" description="Extracellular membrane protein CFEM domain-containing protein" evidence="2">
    <location>
        <begin position="20"/>
        <end position="178"/>
    </location>
</feature>
<feature type="signal peptide" evidence="2">
    <location>
        <begin position="1"/>
        <end position="19"/>
    </location>
</feature>
<dbReference type="OrthoDB" id="3361196at2759"/>
<keyword evidence="1" id="KW-0812">Transmembrane</keyword>
<name>A0A5C3L8J9_COPMA</name>
<sequence length="178" mass="19058">MWRILSLCVCLWLSLQAFAFPLSGSVSRSLQKRTDPFFPAEPASCPICAKDYSSISSCAEAAPVFENFTMVLFNPGAFLDTIQCACTDVFKAVFPQCVDCFVRTGQDDVIIGNDLPAAVEGVRQICAISSVLLGNVTAKNEENANNPSSAIARLDEPLSAGFTFILALTLAMAFAVSL</sequence>
<gene>
    <name evidence="3" type="ORF">FA15DRAFT_664442</name>
</gene>
<evidence type="ECO:0008006" key="5">
    <source>
        <dbReference type="Google" id="ProtNLM"/>
    </source>
</evidence>
<evidence type="ECO:0000256" key="2">
    <source>
        <dbReference type="SAM" id="SignalP"/>
    </source>
</evidence>
<feature type="transmembrane region" description="Helical" evidence="1">
    <location>
        <begin position="158"/>
        <end position="176"/>
    </location>
</feature>
<dbReference type="AlphaFoldDB" id="A0A5C3L8J9"/>
<dbReference type="EMBL" id="ML210151">
    <property type="protein sequence ID" value="TFK29127.1"/>
    <property type="molecule type" value="Genomic_DNA"/>
</dbReference>
<keyword evidence="2" id="KW-0732">Signal</keyword>
<evidence type="ECO:0000256" key="1">
    <source>
        <dbReference type="SAM" id="Phobius"/>
    </source>
</evidence>
<organism evidence="3 4">
    <name type="scientific">Coprinopsis marcescibilis</name>
    <name type="common">Agaric fungus</name>
    <name type="synonym">Psathyrella marcescibilis</name>
    <dbReference type="NCBI Taxonomy" id="230819"/>
    <lineage>
        <taxon>Eukaryota</taxon>
        <taxon>Fungi</taxon>
        <taxon>Dikarya</taxon>
        <taxon>Basidiomycota</taxon>
        <taxon>Agaricomycotina</taxon>
        <taxon>Agaricomycetes</taxon>
        <taxon>Agaricomycetidae</taxon>
        <taxon>Agaricales</taxon>
        <taxon>Agaricineae</taxon>
        <taxon>Psathyrellaceae</taxon>
        <taxon>Coprinopsis</taxon>
    </lineage>
</organism>
<reference evidence="3 4" key="1">
    <citation type="journal article" date="2019" name="Nat. Ecol. Evol.">
        <title>Megaphylogeny resolves global patterns of mushroom evolution.</title>
        <authorList>
            <person name="Varga T."/>
            <person name="Krizsan K."/>
            <person name="Foldi C."/>
            <person name="Dima B."/>
            <person name="Sanchez-Garcia M."/>
            <person name="Sanchez-Ramirez S."/>
            <person name="Szollosi G.J."/>
            <person name="Szarkandi J.G."/>
            <person name="Papp V."/>
            <person name="Albert L."/>
            <person name="Andreopoulos W."/>
            <person name="Angelini C."/>
            <person name="Antonin V."/>
            <person name="Barry K.W."/>
            <person name="Bougher N.L."/>
            <person name="Buchanan P."/>
            <person name="Buyck B."/>
            <person name="Bense V."/>
            <person name="Catcheside P."/>
            <person name="Chovatia M."/>
            <person name="Cooper J."/>
            <person name="Damon W."/>
            <person name="Desjardin D."/>
            <person name="Finy P."/>
            <person name="Geml J."/>
            <person name="Haridas S."/>
            <person name="Hughes K."/>
            <person name="Justo A."/>
            <person name="Karasinski D."/>
            <person name="Kautmanova I."/>
            <person name="Kiss B."/>
            <person name="Kocsube S."/>
            <person name="Kotiranta H."/>
            <person name="LaButti K.M."/>
            <person name="Lechner B.E."/>
            <person name="Liimatainen K."/>
            <person name="Lipzen A."/>
            <person name="Lukacs Z."/>
            <person name="Mihaltcheva S."/>
            <person name="Morgado L.N."/>
            <person name="Niskanen T."/>
            <person name="Noordeloos M.E."/>
            <person name="Ohm R.A."/>
            <person name="Ortiz-Santana B."/>
            <person name="Ovrebo C."/>
            <person name="Racz N."/>
            <person name="Riley R."/>
            <person name="Savchenko A."/>
            <person name="Shiryaev A."/>
            <person name="Soop K."/>
            <person name="Spirin V."/>
            <person name="Szebenyi C."/>
            <person name="Tomsovsky M."/>
            <person name="Tulloss R.E."/>
            <person name="Uehling J."/>
            <person name="Grigoriev I.V."/>
            <person name="Vagvolgyi C."/>
            <person name="Papp T."/>
            <person name="Martin F.M."/>
            <person name="Miettinen O."/>
            <person name="Hibbett D.S."/>
            <person name="Nagy L.G."/>
        </authorList>
    </citation>
    <scope>NUCLEOTIDE SEQUENCE [LARGE SCALE GENOMIC DNA]</scope>
    <source>
        <strain evidence="3 4">CBS 121175</strain>
    </source>
</reference>
<keyword evidence="1" id="KW-0472">Membrane</keyword>
<keyword evidence="1" id="KW-1133">Transmembrane helix</keyword>
<accession>A0A5C3L8J9</accession>
<keyword evidence="4" id="KW-1185">Reference proteome</keyword>
<dbReference type="Proteomes" id="UP000307440">
    <property type="component" value="Unassembled WGS sequence"/>
</dbReference>
<protein>
    <recommendedName>
        <fullName evidence="5">Extracellular membrane protein CFEM domain-containing protein</fullName>
    </recommendedName>
</protein>
<proteinExistence type="predicted"/>
<dbReference type="STRING" id="230819.A0A5C3L8J9"/>
<evidence type="ECO:0000313" key="3">
    <source>
        <dbReference type="EMBL" id="TFK29127.1"/>
    </source>
</evidence>
<evidence type="ECO:0000313" key="4">
    <source>
        <dbReference type="Proteomes" id="UP000307440"/>
    </source>
</evidence>